<dbReference type="GO" id="GO:0005509">
    <property type="term" value="F:calcium ion binding"/>
    <property type="evidence" value="ECO:0007669"/>
    <property type="project" value="InterPro"/>
</dbReference>
<evidence type="ECO:0000256" key="2">
    <source>
        <dbReference type="ARBA" id="ARBA00001913"/>
    </source>
</evidence>
<sequence>MSYNQDAHRQRIVNWINATGGTSSAFDVTTKPTVFYDHFYDFGLRDTIVELIEARRRAGIHCRSTIKIFHANNEGYVAKIDESLVMKLGYFEWNPAKENNLDGTWQKFVDRGADYQLWMRH</sequence>
<feature type="domain" description="Alpha-amylase C-terminal beta-sheet" evidence="9">
    <location>
        <begin position="56"/>
        <end position="120"/>
    </location>
</feature>
<comment type="caution">
    <text evidence="10">The sequence shown here is derived from an EMBL/GenBank/DDBJ whole genome shotgun (WGS) entry which is preliminary data.</text>
</comment>
<name>A0AAV9CZ30_ACOCL</name>
<keyword evidence="8" id="KW-0326">Glycosidase</keyword>
<keyword evidence="6" id="KW-0378">Hydrolase</keyword>
<comment type="subunit">
    <text evidence="4">Monomer.</text>
</comment>
<dbReference type="EC" id="3.2.1.1" evidence="5"/>
<dbReference type="GO" id="GO:0005975">
    <property type="term" value="P:carbohydrate metabolic process"/>
    <property type="evidence" value="ECO:0007669"/>
    <property type="project" value="InterPro"/>
</dbReference>
<gene>
    <name evidence="10" type="primary">AMYC2</name>
    <name evidence="10" type="ORF">QJS10_CPB17g01969</name>
</gene>
<evidence type="ECO:0000256" key="5">
    <source>
        <dbReference type="ARBA" id="ARBA00012595"/>
    </source>
</evidence>
<comment type="catalytic activity">
    <reaction evidence="1">
        <text>Endohydrolysis of (1-&gt;4)-alpha-D-glucosidic linkages in polysaccharides containing three or more (1-&gt;4)-alpha-linked D-glucose units.</text>
        <dbReference type="EC" id="3.2.1.1"/>
    </reaction>
</comment>
<evidence type="ECO:0000256" key="6">
    <source>
        <dbReference type="ARBA" id="ARBA00022801"/>
    </source>
</evidence>
<dbReference type="AlphaFoldDB" id="A0AAV9CZ30"/>
<evidence type="ECO:0000256" key="1">
    <source>
        <dbReference type="ARBA" id="ARBA00000548"/>
    </source>
</evidence>
<dbReference type="InterPro" id="IPR012850">
    <property type="entry name" value="A-amylase_bs_C"/>
</dbReference>
<reference evidence="10" key="1">
    <citation type="journal article" date="2023" name="Nat. Commun.">
        <title>Diploid and tetraploid genomes of Acorus and the evolution of monocots.</title>
        <authorList>
            <person name="Ma L."/>
            <person name="Liu K.W."/>
            <person name="Li Z."/>
            <person name="Hsiao Y.Y."/>
            <person name="Qi Y."/>
            <person name="Fu T."/>
            <person name="Tang G.D."/>
            <person name="Zhang D."/>
            <person name="Sun W.H."/>
            <person name="Liu D.K."/>
            <person name="Li Y."/>
            <person name="Chen G.Z."/>
            <person name="Liu X.D."/>
            <person name="Liao X.Y."/>
            <person name="Jiang Y.T."/>
            <person name="Yu X."/>
            <person name="Hao Y."/>
            <person name="Huang J."/>
            <person name="Zhao X.W."/>
            <person name="Ke S."/>
            <person name="Chen Y.Y."/>
            <person name="Wu W.L."/>
            <person name="Hsu J.L."/>
            <person name="Lin Y.F."/>
            <person name="Huang M.D."/>
            <person name="Li C.Y."/>
            <person name="Huang L."/>
            <person name="Wang Z.W."/>
            <person name="Zhao X."/>
            <person name="Zhong W.Y."/>
            <person name="Peng D.H."/>
            <person name="Ahmad S."/>
            <person name="Lan S."/>
            <person name="Zhang J.S."/>
            <person name="Tsai W.C."/>
            <person name="Van de Peer Y."/>
            <person name="Liu Z.J."/>
        </authorList>
    </citation>
    <scope>NUCLEOTIDE SEQUENCE</scope>
    <source>
        <strain evidence="10">CP</strain>
    </source>
</reference>
<dbReference type="Gene3D" id="3.20.20.80">
    <property type="entry name" value="Glycosidases"/>
    <property type="match status" value="1"/>
</dbReference>
<dbReference type="SMART" id="SM00810">
    <property type="entry name" value="Alpha-amyl_C2"/>
    <property type="match status" value="1"/>
</dbReference>
<evidence type="ECO:0000313" key="11">
    <source>
        <dbReference type="Proteomes" id="UP001180020"/>
    </source>
</evidence>
<evidence type="ECO:0000256" key="3">
    <source>
        <dbReference type="ARBA" id="ARBA00008061"/>
    </source>
</evidence>
<keyword evidence="7" id="KW-0119">Carbohydrate metabolism</keyword>
<evidence type="ECO:0000256" key="7">
    <source>
        <dbReference type="ARBA" id="ARBA00023277"/>
    </source>
</evidence>
<evidence type="ECO:0000256" key="4">
    <source>
        <dbReference type="ARBA" id="ARBA00011245"/>
    </source>
</evidence>
<reference evidence="10" key="2">
    <citation type="submission" date="2023-06" db="EMBL/GenBank/DDBJ databases">
        <authorList>
            <person name="Ma L."/>
            <person name="Liu K.-W."/>
            <person name="Li Z."/>
            <person name="Hsiao Y.-Y."/>
            <person name="Qi Y."/>
            <person name="Fu T."/>
            <person name="Tang G."/>
            <person name="Zhang D."/>
            <person name="Sun W.-H."/>
            <person name="Liu D.-K."/>
            <person name="Li Y."/>
            <person name="Chen G.-Z."/>
            <person name="Liu X.-D."/>
            <person name="Liao X.-Y."/>
            <person name="Jiang Y.-T."/>
            <person name="Yu X."/>
            <person name="Hao Y."/>
            <person name="Huang J."/>
            <person name="Zhao X.-W."/>
            <person name="Ke S."/>
            <person name="Chen Y.-Y."/>
            <person name="Wu W.-L."/>
            <person name="Hsu J.-L."/>
            <person name="Lin Y.-F."/>
            <person name="Huang M.-D."/>
            <person name="Li C.-Y."/>
            <person name="Huang L."/>
            <person name="Wang Z.-W."/>
            <person name="Zhao X."/>
            <person name="Zhong W.-Y."/>
            <person name="Peng D.-H."/>
            <person name="Ahmad S."/>
            <person name="Lan S."/>
            <person name="Zhang J.-S."/>
            <person name="Tsai W.-C."/>
            <person name="Van De Peer Y."/>
            <person name="Liu Z.-J."/>
        </authorList>
    </citation>
    <scope>NUCLEOTIDE SEQUENCE</scope>
    <source>
        <strain evidence="10">CP</strain>
        <tissue evidence="10">Leaves</tissue>
    </source>
</reference>
<dbReference type="InterPro" id="IPR013780">
    <property type="entry name" value="Glyco_hydro_b"/>
</dbReference>
<evidence type="ECO:0000256" key="8">
    <source>
        <dbReference type="ARBA" id="ARBA00023295"/>
    </source>
</evidence>
<dbReference type="Proteomes" id="UP001180020">
    <property type="component" value="Unassembled WGS sequence"/>
</dbReference>
<dbReference type="PANTHER" id="PTHR43447">
    <property type="entry name" value="ALPHA-AMYLASE"/>
    <property type="match status" value="1"/>
</dbReference>
<keyword evidence="11" id="KW-1185">Reference proteome</keyword>
<protein>
    <recommendedName>
        <fullName evidence="5">alpha-amylase</fullName>
        <ecNumber evidence="5">3.2.1.1</ecNumber>
    </recommendedName>
</protein>
<proteinExistence type="inferred from homology"/>
<dbReference type="EMBL" id="JAUJYO010000017">
    <property type="protein sequence ID" value="KAK1293734.1"/>
    <property type="molecule type" value="Genomic_DNA"/>
</dbReference>
<evidence type="ECO:0000259" key="9">
    <source>
        <dbReference type="SMART" id="SM00810"/>
    </source>
</evidence>
<accession>A0AAV9CZ30</accession>
<dbReference type="Gene3D" id="2.60.40.1180">
    <property type="entry name" value="Golgi alpha-mannosidase II"/>
    <property type="match status" value="1"/>
</dbReference>
<comment type="cofactor">
    <cofactor evidence="2">
        <name>Ca(2+)</name>
        <dbReference type="ChEBI" id="CHEBI:29108"/>
    </cofactor>
</comment>
<dbReference type="SUPFAM" id="SSF51011">
    <property type="entry name" value="Glycosyl hydrolase domain"/>
    <property type="match status" value="1"/>
</dbReference>
<dbReference type="Pfam" id="PF07821">
    <property type="entry name" value="Alpha-amyl_C2"/>
    <property type="match status" value="1"/>
</dbReference>
<organism evidence="10 11">
    <name type="scientific">Acorus calamus</name>
    <name type="common">Sweet flag</name>
    <dbReference type="NCBI Taxonomy" id="4465"/>
    <lineage>
        <taxon>Eukaryota</taxon>
        <taxon>Viridiplantae</taxon>
        <taxon>Streptophyta</taxon>
        <taxon>Embryophyta</taxon>
        <taxon>Tracheophyta</taxon>
        <taxon>Spermatophyta</taxon>
        <taxon>Magnoliopsida</taxon>
        <taxon>Liliopsida</taxon>
        <taxon>Acoraceae</taxon>
        <taxon>Acorus</taxon>
    </lineage>
</organism>
<evidence type="ECO:0000313" key="10">
    <source>
        <dbReference type="EMBL" id="KAK1293734.1"/>
    </source>
</evidence>
<comment type="similarity">
    <text evidence="3">Belongs to the glycosyl hydrolase 13 family.</text>
</comment>
<dbReference type="GO" id="GO:0004556">
    <property type="term" value="F:alpha-amylase activity"/>
    <property type="evidence" value="ECO:0007669"/>
    <property type="project" value="UniProtKB-EC"/>
</dbReference>